<proteinExistence type="predicted"/>
<gene>
    <name evidence="2" type="ORF">J2Z32_004244</name>
</gene>
<sequence>MAADVKCEVNSCNFHAAGNKCTASSIYVVYNKGNHARSSEETDCKTFQPKM</sequence>
<name>A0ABS4FYF7_9BACL</name>
<accession>A0ABS4FYF7</accession>
<dbReference type="Pfam" id="PF07561">
    <property type="entry name" value="DUF1540"/>
    <property type="match status" value="1"/>
</dbReference>
<feature type="domain" description="DUF1540" evidence="1">
    <location>
        <begin position="5"/>
        <end position="47"/>
    </location>
</feature>
<protein>
    <recommendedName>
        <fullName evidence="1">DUF1540 domain-containing protein</fullName>
    </recommendedName>
</protein>
<reference evidence="2 3" key="1">
    <citation type="submission" date="2021-03" db="EMBL/GenBank/DDBJ databases">
        <title>Genomic Encyclopedia of Type Strains, Phase IV (KMG-IV): sequencing the most valuable type-strain genomes for metagenomic binning, comparative biology and taxonomic classification.</title>
        <authorList>
            <person name="Goeker M."/>
        </authorList>
    </citation>
    <scope>NUCLEOTIDE SEQUENCE [LARGE SCALE GENOMIC DNA]</scope>
    <source>
        <strain evidence="2 3">DSM 14349</strain>
    </source>
</reference>
<comment type="caution">
    <text evidence="2">The sequence shown here is derived from an EMBL/GenBank/DDBJ whole genome shotgun (WGS) entry which is preliminary data.</text>
</comment>
<evidence type="ECO:0000259" key="1">
    <source>
        <dbReference type="Pfam" id="PF07561"/>
    </source>
</evidence>
<dbReference type="EMBL" id="JAGGKG010000028">
    <property type="protein sequence ID" value="MBP1907569.1"/>
    <property type="molecule type" value="Genomic_DNA"/>
</dbReference>
<dbReference type="Proteomes" id="UP001519272">
    <property type="component" value="Unassembled WGS sequence"/>
</dbReference>
<evidence type="ECO:0000313" key="2">
    <source>
        <dbReference type="EMBL" id="MBP1907569.1"/>
    </source>
</evidence>
<evidence type="ECO:0000313" key="3">
    <source>
        <dbReference type="Proteomes" id="UP001519272"/>
    </source>
</evidence>
<dbReference type="InterPro" id="IPR011437">
    <property type="entry name" value="DUF1540"/>
</dbReference>
<organism evidence="2 3">
    <name type="scientific">Paenibacillus turicensis</name>
    <dbReference type="NCBI Taxonomy" id="160487"/>
    <lineage>
        <taxon>Bacteria</taxon>
        <taxon>Bacillati</taxon>
        <taxon>Bacillota</taxon>
        <taxon>Bacilli</taxon>
        <taxon>Bacillales</taxon>
        <taxon>Paenibacillaceae</taxon>
        <taxon>Paenibacillus</taxon>
    </lineage>
</organism>
<keyword evidence="3" id="KW-1185">Reference proteome</keyword>
<dbReference type="RefSeq" id="WP_210091144.1">
    <property type="nucleotide sequence ID" value="NZ_JAGGKG010000028.1"/>
</dbReference>